<accession>A0A9X4L611</accession>
<dbReference type="Proteomes" id="UP001152422">
    <property type="component" value="Unassembled WGS sequence"/>
</dbReference>
<reference evidence="1" key="1">
    <citation type="submission" date="2022-05" db="EMBL/GenBank/DDBJ databases">
        <title>Comparative genomics of Staphylococcus equorum isolates.</title>
        <authorList>
            <person name="Luelf R.H."/>
        </authorList>
    </citation>
    <scope>NUCLEOTIDE SEQUENCE</scope>
    <source>
        <strain evidence="1">TMW 2.2497</strain>
    </source>
</reference>
<evidence type="ECO:0000313" key="2">
    <source>
        <dbReference type="Proteomes" id="UP001152422"/>
    </source>
</evidence>
<proteinExistence type="predicted"/>
<gene>
    <name evidence="1" type="ORF">M4L89_12455</name>
</gene>
<dbReference type="AlphaFoldDB" id="A0A9X4L611"/>
<name>A0A9X4L611_9STAP</name>
<keyword evidence="2" id="KW-1185">Reference proteome</keyword>
<dbReference type="RefSeq" id="WP_107518134.1">
    <property type="nucleotide sequence ID" value="NZ_JAMBPY010000008.1"/>
</dbReference>
<comment type="caution">
    <text evidence="1">The sequence shown here is derived from an EMBL/GenBank/DDBJ whole genome shotgun (WGS) entry which is preliminary data.</text>
</comment>
<organism evidence="1 2">
    <name type="scientific">Staphylococcus equorum</name>
    <dbReference type="NCBI Taxonomy" id="246432"/>
    <lineage>
        <taxon>Bacteria</taxon>
        <taxon>Bacillati</taxon>
        <taxon>Bacillota</taxon>
        <taxon>Bacilli</taxon>
        <taxon>Bacillales</taxon>
        <taxon>Staphylococcaceae</taxon>
        <taxon>Staphylococcus</taxon>
    </lineage>
</organism>
<dbReference type="EMBL" id="JAMBQA010000008">
    <property type="protein sequence ID" value="MDG0847040.1"/>
    <property type="molecule type" value="Genomic_DNA"/>
</dbReference>
<sequence>MPINEQQTQQLATKIEELLESRDFGNELASNDAYLYEEMVKDAFEQNDMPSDIEPKDVQHKLNLKSKLTAEAWGELLGREVIHNDIELKEHLENEDDIVQEMLNRIDGNFEATLEIEEELSEVRNRVPDMKTLSDDLELSYDEPTFIEHLKENENEILNEKVRELASDDGISNDVPLSKIEYETHVNLTTDFDTLAEKYLEDAKEHGNSSMYASENIFNILEKEKAYELDIEITSDAEEIAQ</sequence>
<protein>
    <submittedName>
        <fullName evidence="1">Uncharacterized protein</fullName>
    </submittedName>
</protein>
<evidence type="ECO:0000313" key="1">
    <source>
        <dbReference type="EMBL" id="MDG0847040.1"/>
    </source>
</evidence>